<proteinExistence type="predicted"/>
<dbReference type="AlphaFoldDB" id="A0A0F7C1M4"/>
<accession>A0A0F7C1M4</accession>
<evidence type="ECO:0000313" key="1">
    <source>
        <dbReference type="EMBL" id="AKF95825.1"/>
    </source>
</evidence>
<name>A0A0F7C1M4_BRELA</name>
<dbReference type="Gene3D" id="3.40.50.2300">
    <property type="match status" value="2"/>
</dbReference>
<reference evidence="1" key="1">
    <citation type="submission" date="2015-03" db="EMBL/GenBank/DDBJ databases">
        <title>MIGS Cultured Bacterial/Archaeal sample from Brevibacillus laterosporus.</title>
        <authorList>
            <person name="Zeng D."/>
            <person name="Zhu L."/>
            <person name="Dong G."/>
            <person name="Ye W."/>
            <person name="Ren D."/>
            <person name="Wu L."/>
            <person name="Xu J."/>
            <person name="Li G."/>
            <person name="Guo L."/>
        </authorList>
    </citation>
    <scope>NUCLEOTIDE SEQUENCE</scope>
    <source>
        <strain evidence="1">B9</strain>
        <plasmid evidence="1">unnamed2</plasmid>
    </source>
</reference>
<dbReference type="SUPFAM" id="SSF53822">
    <property type="entry name" value="Periplasmic binding protein-like I"/>
    <property type="match status" value="1"/>
</dbReference>
<sequence length="97" mass="10765">MKNFDIFKEKGYHASEKLLDLKTRPPAIYANAGGIFKYALSRNYTIPDDLAILGQENQPIGIGLDISTVDHQLIKVGETAFGLPLPNQGEKLKSLMY</sequence>
<gene>
    <name evidence="1" type="ORF">EX87_19690</name>
</gene>
<dbReference type="InterPro" id="IPR028082">
    <property type="entry name" value="Peripla_BP_I"/>
</dbReference>
<dbReference type="EMBL" id="CP011076">
    <property type="protein sequence ID" value="AKF95825.1"/>
    <property type="molecule type" value="Genomic_DNA"/>
</dbReference>
<keyword evidence="1" id="KW-0614">Plasmid</keyword>
<dbReference type="RefSeq" id="WP_031414981.1">
    <property type="nucleotide sequence ID" value="NZ_CP011076.1"/>
</dbReference>
<geneLocation type="plasmid" evidence="1">
    <name>unnamed2</name>
</geneLocation>
<protein>
    <submittedName>
        <fullName evidence="1">Uncharacterized protein</fullName>
    </submittedName>
</protein>
<organism evidence="1">
    <name type="scientific">Brevibacillus laterosporus</name>
    <name type="common">Bacillus laterosporus</name>
    <dbReference type="NCBI Taxonomy" id="1465"/>
    <lineage>
        <taxon>Bacteria</taxon>
        <taxon>Bacillati</taxon>
        <taxon>Bacillota</taxon>
        <taxon>Bacilli</taxon>
        <taxon>Bacillales</taxon>
        <taxon>Paenibacillaceae</taxon>
        <taxon>Brevibacillus</taxon>
    </lineage>
</organism>